<dbReference type="Proteomes" id="UP001227964">
    <property type="component" value="Unassembled WGS sequence"/>
</dbReference>
<evidence type="ECO:0000313" key="2">
    <source>
        <dbReference type="EMBL" id="MDL0433760.1"/>
    </source>
</evidence>
<evidence type="ECO:0000259" key="1">
    <source>
        <dbReference type="PROSITE" id="PS51736"/>
    </source>
</evidence>
<dbReference type="Gene3D" id="3.40.50.1390">
    <property type="entry name" value="Resolvase, N-terminal catalytic domain"/>
    <property type="match status" value="1"/>
</dbReference>
<dbReference type="InterPro" id="IPR036162">
    <property type="entry name" value="Resolvase-like_N_sf"/>
</dbReference>
<dbReference type="SUPFAM" id="SSF53041">
    <property type="entry name" value="Resolvase-like"/>
    <property type="match status" value="1"/>
</dbReference>
<sequence>MIIGYLRLSTRYRSAQLQRSALEEADCEQVFVKRVTHIKRERPERQAYLRSQRDGVTLAAWKLGRFESPRVF</sequence>
<dbReference type="Pfam" id="PF00239">
    <property type="entry name" value="Resolvase"/>
    <property type="match status" value="1"/>
</dbReference>
<name>A0ABT7IHV0_9GAMM</name>
<keyword evidence="3" id="KW-1185">Reference proteome</keyword>
<reference evidence="2 3" key="1">
    <citation type="submission" date="2023-06" db="EMBL/GenBank/DDBJ databases">
        <title>Marinobacter azerbaijanicus a moderately halophilic, isolated from Urmia Lake in Azerbaijan region of Iran.</title>
        <authorList>
            <person name="Sanchez-Porro C."/>
            <person name="Aghdam E.M."/>
            <person name="Saheb S.M."/>
            <person name="Tarhriz V."/>
            <person name="Kazemi E."/>
            <person name="Ammozegar M.A."/>
            <person name="Ventosa A."/>
            <person name="Hejazi M.S."/>
        </authorList>
    </citation>
    <scope>NUCLEOTIDE SEQUENCE [LARGE SCALE GENOMIC DNA]</scope>
    <source>
        <strain evidence="2 3">TBZ242</strain>
    </source>
</reference>
<dbReference type="EMBL" id="JASSVS010000017">
    <property type="protein sequence ID" value="MDL0433760.1"/>
    <property type="molecule type" value="Genomic_DNA"/>
</dbReference>
<dbReference type="RefSeq" id="WP_285393814.1">
    <property type="nucleotide sequence ID" value="NZ_JASSVS010000017.1"/>
</dbReference>
<dbReference type="PROSITE" id="PS51736">
    <property type="entry name" value="RECOMBINASES_3"/>
    <property type="match status" value="1"/>
</dbReference>
<organism evidence="2 3">
    <name type="scientific">Marinobacter azerbaijanicus</name>
    <dbReference type="NCBI Taxonomy" id="3050455"/>
    <lineage>
        <taxon>Bacteria</taxon>
        <taxon>Pseudomonadati</taxon>
        <taxon>Pseudomonadota</taxon>
        <taxon>Gammaproteobacteria</taxon>
        <taxon>Pseudomonadales</taxon>
        <taxon>Marinobacteraceae</taxon>
        <taxon>Marinobacter</taxon>
    </lineage>
</organism>
<feature type="domain" description="Resolvase/invertase-type recombinase catalytic" evidence="1">
    <location>
        <begin position="1"/>
        <end position="72"/>
    </location>
</feature>
<proteinExistence type="predicted"/>
<evidence type="ECO:0000313" key="3">
    <source>
        <dbReference type="Proteomes" id="UP001227964"/>
    </source>
</evidence>
<protein>
    <submittedName>
        <fullName evidence="2">Recombinase family protein</fullName>
    </submittedName>
</protein>
<dbReference type="InterPro" id="IPR006119">
    <property type="entry name" value="Resolv_N"/>
</dbReference>
<gene>
    <name evidence="2" type="ORF">QPM17_21680</name>
</gene>
<comment type="caution">
    <text evidence="2">The sequence shown here is derived from an EMBL/GenBank/DDBJ whole genome shotgun (WGS) entry which is preliminary data.</text>
</comment>
<accession>A0ABT7IHV0</accession>